<dbReference type="InterPro" id="IPR036942">
    <property type="entry name" value="Beta-barrel_TonB_sf"/>
</dbReference>
<keyword evidence="2" id="KW-0472">Membrane</keyword>
<dbReference type="SUPFAM" id="SSF56935">
    <property type="entry name" value="Porins"/>
    <property type="match status" value="1"/>
</dbReference>
<accession>A0A838ZHI2</accession>
<dbReference type="EMBL" id="JACDZE010000001">
    <property type="protein sequence ID" value="MBA5629131.1"/>
    <property type="molecule type" value="Genomic_DNA"/>
</dbReference>
<dbReference type="Pfam" id="PF13715">
    <property type="entry name" value="CarbopepD_reg_2"/>
    <property type="match status" value="1"/>
</dbReference>
<sequence length="947" mass="107986">MDKLLLSMAISVMMSVALWGQTRISGVVKDASTEKEVYNLSVILVETGEEVKTDRIGYFQFVDVETGTYTVRVSGVGYLTHEQEVVVSNEPRIDLGEMKIVFNPKNEEIGIITLTSDELSADESSSQSAAGLLQSSQDVFASTAAFELGAYWFKVRGYDNKYNDVFFNGVRMNKINNDRVNFGDWGGLNDVTRRPAEQTLGIEPSQYVFGDVGGVTYFDTRPSMMRKGTSLAYSFTNRSYNQRVLATYNTGLMDNGWAFMASGARRWAEEGVIDGTFYDSWAYFFAAEKKFNDRHSIVLSGFGSPTRRSTNSPNTQEVYDLMGKDYNAYWGWQDGEKRSERIRQFHQPLFMLTHHFNISNRTNLITTLGYQFGKDSRSRLDWHTANNPSPTYYRNLPSYYAQLDDANPENVAEITRLWQTDQTVSQIDWTDIYNQNRNRTGAAAYVLAADVNEDQIMTFSTRLQSQIMSNFKLTAGLNYQNTRSEYYREVLDLLGGNYFVNNNAFQDTRYNMDEDENRQVMEGDKYQYNYIINHQRGDAFIQGEYTSTKFDVTLGMKAAYTSVNRDGKYRHEQYLDRSAGKSETYDFVDWGSKLQVLYKLNGRNFFQLNAMYASYAPTVDEIFPNARSNDYTIDNYVAVKRNGAVETLENGNNLKNSKILSTDLSYILRAPRVKGRLTGFYTRFFDEYEKNFGYIDVTDGSGGQENLFGAEYLYNVDKLFFGGEFALEAQLTTTLTLSAVASVGQYTYDNNPTYQRFSDSNFIDGDEGTAGQMVTFGSTSPETAYMENYRLAVGPQQGFSLGLEYRAPQYWWIGATGNYLAANYLDIAPFKRTSSFLTYETASGTQPYPQSSDEALVRSLLEQQELSSEFMLNLNAGKTFRFGKYYMGISANVNNVLDNRDYVTGGFEQIRLGNLPEAMDEGNQSMFGPKYWYDRGRSYFINVFFRF</sequence>
<organism evidence="4 5">
    <name type="scientific">Moheibacter lacus</name>
    <dbReference type="NCBI Taxonomy" id="2745851"/>
    <lineage>
        <taxon>Bacteria</taxon>
        <taxon>Pseudomonadati</taxon>
        <taxon>Bacteroidota</taxon>
        <taxon>Flavobacteriia</taxon>
        <taxon>Flavobacteriales</taxon>
        <taxon>Weeksellaceae</taxon>
        <taxon>Moheibacter</taxon>
    </lineage>
</organism>
<reference evidence="4 5" key="1">
    <citation type="submission" date="2020-07" db="EMBL/GenBank/DDBJ databases">
        <title>Moheibacter lacus sp. nov., a member of the family Flavobacteriaceae isolated from freshwater lake sediment.</title>
        <authorList>
            <person name="Liu Y."/>
        </authorList>
    </citation>
    <scope>NUCLEOTIDE SEQUENCE [LARGE SCALE GENOMIC DNA]</scope>
    <source>
        <strain evidence="4 5">BDHS18</strain>
    </source>
</reference>
<dbReference type="Gene3D" id="2.60.40.1120">
    <property type="entry name" value="Carboxypeptidase-like, regulatory domain"/>
    <property type="match status" value="1"/>
</dbReference>
<comment type="subcellular location">
    <subcellularLocation>
        <location evidence="1">Cell outer membrane</location>
    </subcellularLocation>
</comment>
<dbReference type="InterPro" id="IPR008969">
    <property type="entry name" value="CarboxyPept-like_regulatory"/>
</dbReference>
<proteinExistence type="predicted"/>
<dbReference type="Gene3D" id="2.40.170.20">
    <property type="entry name" value="TonB-dependent receptor, beta-barrel domain"/>
    <property type="match status" value="1"/>
</dbReference>
<name>A0A838ZHI2_9FLAO</name>
<evidence type="ECO:0000256" key="1">
    <source>
        <dbReference type="ARBA" id="ARBA00004442"/>
    </source>
</evidence>
<dbReference type="RefSeq" id="WP_182042696.1">
    <property type="nucleotide sequence ID" value="NZ_JACDZE010000001.1"/>
</dbReference>
<evidence type="ECO:0000313" key="4">
    <source>
        <dbReference type="EMBL" id="MBA5629131.1"/>
    </source>
</evidence>
<dbReference type="SUPFAM" id="SSF49464">
    <property type="entry name" value="Carboxypeptidase regulatory domain-like"/>
    <property type="match status" value="1"/>
</dbReference>
<evidence type="ECO:0000256" key="3">
    <source>
        <dbReference type="ARBA" id="ARBA00023237"/>
    </source>
</evidence>
<comment type="caution">
    <text evidence="4">The sequence shown here is derived from an EMBL/GenBank/DDBJ whole genome shotgun (WGS) entry which is preliminary data.</text>
</comment>
<dbReference type="Proteomes" id="UP000552241">
    <property type="component" value="Unassembled WGS sequence"/>
</dbReference>
<dbReference type="GO" id="GO:0009279">
    <property type="term" value="C:cell outer membrane"/>
    <property type="evidence" value="ECO:0007669"/>
    <property type="project" value="UniProtKB-SubCell"/>
</dbReference>
<evidence type="ECO:0000256" key="2">
    <source>
        <dbReference type="ARBA" id="ARBA00023136"/>
    </source>
</evidence>
<evidence type="ECO:0000313" key="5">
    <source>
        <dbReference type="Proteomes" id="UP000552241"/>
    </source>
</evidence>
<keyword evidence="4" id="KW-0675">Receptor</keyword>
<protein>
    <submittedName>
        <fullName evidence="4">TonB-dependent receptor</fullName>
    </submittedName>
</protein>
<gene>
    <name evidence="4" type="ORF">HU137_05025</name>
</gene>
<dbReference type="AlphaFoldDB" id="A0A838ZHI2"/>
<keyword evidence="5" id="KW-1185">Reference proteome</keyword>
<keyword evidence="3" id="KW-0998">Cell outer membrane</keyword>